<dbReference type="AlphaFoldDB" id="A0A2M8P2S1"/>
<dbReference type="InterPro" id="IPR052382">
    <property type="entry name" value="ABHD10_acyl-thioesterase"/>
</dbReference>
<dbReference type="EMBL" id="PGTK01000002">
    <property type="protein sequence ID" value="PJF31849.1"/>
    <property type="molecule type" value="Genomic_DNA"/>
</dbReference>
<dbReference type="PANTHER" id="PTHR16138:SF7">
    <property type="entry name" value="PALMITOYL-PROTEIN THIOESTERASE ABHD10, MITOCHONDRIAL"/>
    <property type="match status" value="1"/>
</dbReference>
<keyword evidence="1" id="KW-0378">Hydrolase</keyword>
<dbReference type="GO" id="GO:0004553">
    <property type="term" value="F:hydrolase activity, hydrolyzing O-glycosyl compounds"/>
    <property type="evidence" value="ECO:0007669"/>
    <property type="project" value="TreeGrafter"/>
</dbReference>
<evidence type="ECO:0000256" key="1">
    <source>
        <dbReference type="ARBA" id="ARBA00022801"/>
    </source>
</evidence>
<sequence length="218" mass="24694">MTEHFIYLHGFASSPASSKAQAFKARFAERGVTLHVPDLNVPSFEHLTLTAMITEVAALVRRLPYGAVNLIGSSMGGTVALHFADRLKQAEGGRVVRLLLLAPALDFHANRINQLTEEGVRAWRESGWLTVFHYGENAERRVHYTLLEDMLTYDSFAVQLTQPILIYHGVHDESVDYRQSVRFAQNRPNVALRLVESDHQLHDQIETIWAEAVQFFNL</sequence>
<protein>
    <submittedName>
        <fullName evidence="2">Esterase</fullName>
    </submittedName>
</protein>
<organism evidence="2 3">
    <name type="scientific">Candidatus Thermofonsia Clade 1 bacterium</name>
    <dbReference type="NCBI Taxonomy" id="2364210"/>
    <lineage>
        <taxon>Bacteria</taxon>
        <taxon>Bacillati</taxon>
        <taxon>Chloroflexota</taxon>
        <taxon>Candidatus Thermofontia</taxon>
        <taxon>Candidatus Thermofonsia Clade 1</taxon>
    </lineage>
</organism>
<proteinExistence type="predicted"/>
<gene>
    <name evidence="2" type="ORF">CUN51_02590</name>
</gene>
<dbReference type="InterPro" id="IPR008886">
    <property type="entry name" value="UPF0227/Esterase_YqiA"/>
</dbReference>
<comment type="caution">
    <text evidence="2">The sequence shown here is derived from an EMBL/GenBank/DDBJ whole genome shotgun (WGS) entry which is preliminary data.</text>
</comment>
<dbReference type="PANTHER" id="PTHR16138">
    <property type="entry name" value="MYCOPHENOLIC ACID ACYL-GLUCURONIDE ESTERASE, MITOCHONDRIAL"/>
    <property type="match status" value="1"/>
</dbReference>
<dbReference type="InterPro" id="IPR029058">
    <property type="entry name" value="AB_hydrolase_fold"/>
</dbReference>
<dbReference type="Gene3D" id="3.40.50.1820">
    <property type="entry name" value="alpha/beta hydrolase"/>
    <property type="match status" value="1"/>
</dbReference>
<evidence type="ECO:0000313" key="3">
    <source>
        <dbReference type="Proteomes" id="UP000228921"/>
    </source>
</evidence>
<name>A0A2M8P2S1_9CHLR</name>
<dbReference type="SUPFAM" id="SSF53474">
    <property type="entry name" value="alpha/beta-Hydrolases"/>
    <property type="match status" value="1"/>
</dbReference>
<dbReference type="Pfam" id="PF05728">
    <property type="entry name" value="UPF0227"/>
    <property type="match status" value="1"/>
</dbReference>
<evidence type="ECO:0000313" key="2">
    <source>
        <dbReference type="EMBL" id="PJF31849.1"/>
    </source>
</evidence>
<accession>A0A2M8P2S1</accession>
<dbReference type="Proteomes" id="UP000228921">
    <property type="component" value="Unassembled WGS sequence"/>
</dbReference>
<reference evidence="2 3" key="1">
    <citation type="submission" date="2017-11" db="EMBL/GenBank/DDBJ databases">
        <title>Evolution of Phototrophy in the Chloroflexi Phylum Driven by Horizontal Gene Transfer.</title>
        <authorList>
            <person name="Ward L.M."/>
            <person name="Hemp J."/>
            <person name="Shih P.M."/>
            <person name="Mcglynn S.E."/>
            <person name="Fischer W."/>
        </authorList>
    </citation>
    <scope>NUCLEOTIDE SEQUENCE [LARGE SCALE GENOMIC DNA]</scope>
    <source>
        <strain evidence="2">CP2_2F</strain>
    </source>
</reference>